<evidence type="ECO:0008006" key="6">
    <source>
        <dbReference type="Google" id="ProtNLM"/>
    </source>
</evidence>
<feature type="compositionally biased region" description="Polar residues" evidence="3">
    <location>
        <begin position="11"/>
        <end position="20"/>
    </location>
</feature>
<keyword evidence="2" id="KW-0175">Coiled coil</keyword>
<evidence type="ECO:0000256" key="2">
    <source>
        <dbReference type="SAM" id="Coils"/>
    </source>
</evidence>
<evidence type="ECO:0000256" key="1">
    <source>
        <dbReference type="ARBA" id="ARBA00010954"/>
    </source>
</evidence>
<proteinExistence type="inferred from homology"/>
<evidence type="ECO:0000256" key="3">
    <source>
        <dbReference type="SAM" id="MobiDB-lite"/>
    </source>
</evidence>
<dbReference type="AlphaFoldDB" id="A0A5M8PMH4"/>
<dbReference type="InterPro" id="IPR008862">
    <property type="entry name" value="Tcp11"/>
</dbReference>
<evidence type="ECO:0000313" key="5">
    <source>
        <dbReference type="Proteomes" id="UP000324767"/>
    </source>
</evidence>
<reference evidence="4 5" key="1">
    <citation type="submission" date="2019-09" db="EMBL/GenBank/DDBJ databases">
        <title>The hologenome of the rock-dwelling lichen Lasallia pustulata.</title>
        <authorList>
            <person name="Greshake Tzovaras B."/>
            <person name="Segers F."/>
            <person name="Bicker A."/>
            <person name="Dal Grande F."/>
            <person name="Otte J."/>
            <person name="Hankeln T."/>
            <person name="Schmitt I."/>
            <person name="Ebersberger I."/>
        </authorList>
    </citation>
    <scope>NUCLEOTIDE SEQUENCE [LARGE SCALE GENOMIC DNA]</scope>
    <source>
        <strain evidence="4">A1-1</strain>
    </source>
</reference>
<dbReference type="GO" id="GO:0010737">
    <property type="term" value="P:protein kinase A signaling"/>
    <property type="evidence" value="ECO:0007669"/>
    <property type="project" value="TreeGrafter"/>
</dbReference>
<dbReference type="Pfam" id="PF05794">
    <property type="entry name" value="Tcp11"/>
    <property type="match status" value="1"/>
</dbReference>
<comment type="caution">
    <text evidence="4">The sequence shown here is derived from an EMBL/GenBank/DDBJ whole genome shotgun (WGS) entry which is preliminary data.</text>
</comment>
<gene>
    <name evidence="4" type="ORF">FRX48_05550</name>
</gene>
<dbReference type="OrthoDB" id="276323at2759"/>
<dbReference type="Proteomes" id="UP000324767">
    <property type="component" value="Unassembled WGS sequence"/>
</dbReference>
<dbReference type="PANTHER" id="PTHR12832:SF18">
    <property type="entry name" value="IQ CALMODULIN-BINDING MOTIF DOMAIN PROTEIN (AFU_ORTHOLOGUE AFUA_1G08920)"/>
    <property type="match status" value="1"/>
</dbReference>
<feature type="compositionally biased region" description="Low complexity" evidence="3">
    <location>
        <begin position="61"/>
        <end position="81"/>
    </location>
</feature>
<organism evidence="4 5">
    <name type="scientific">Lasallia pustulata</name>
    <dbReference type="NCBI Taxonomy" id="136370"/>
    <lineage>
        <taxon>Eukaryota</taxon>
        <taxon>Fungi</taxon>
        <taxon>Dikarya</taxon>
        <taxon>Ascomycota</taxon>
        <taxon>Pezizomycotina</taxon>
        <taxon>Lecanoromycetes</taxon>
        <taxon>OSLEUM clade</taxon>
        <taxon>Umbilicariomycetidae</taxon>
        <taxon>Umbilicariales</taxon>
        <taxon>Umbilicariaceae</taxon>
        <taxon>Lasallia</taxon>
    </lineage>
</organism>
<comment type="similarity">
    <text evidence="1">Belongs to the TCP11 family.</text>
</comment>
<dbReference type="PANTHER" id="PTHR12832">
    <property type="entry name" value="TESTIS-SPECIFIC PROTEIN PBS13 T-COMPLEX 11"/>
    <property type="match status" value="1"/>
</dbReference>
<feature type="region of interest" description="Disordered" evidence="3">
    <location>
        <begin position="1"/>
        <end position="92"/>
    </location>
</feature>
<sequence>MSGISDPPELENSTPTSMRAGTSDDQDIIMSSDGEVAGMQPLPPHIAARFYRPTATRRKSSAASSRRNSLSSLHSNRSNLSCHGGPQSTHIAQHLRRASIIESRKARLADKAAHAEKVRLRAAMAKAAPRASAHSEERALAAKQAREKYLAQVAANCAEEVKRAKKVAEDMKERKAAEHLKLKGDMEERLAEAERRRIVYQQNIRRARTTSLPAVEEKKVPTPLWKPANDESAAKVIQKAWRNRKRKHIVRDFVDLGLTVERLQSTSFDDVGALLSQENVLTNTGRMLKLLGLQDGEGGGLGERTAVRTFLSTFLILAHPAQVISKDGEQEQDLITKAKGLLISFQHLLTTTPHHYNFSPLSAQLASLSEAFATFQTAFAAWKEKDSSVLVQTMLAQFVELDAIWQTVKGDKAGEVADDYHEGIQQNQTLLLVRLKRLAGPERAMKMIREAIRASRKARLKKKPTGDVMPRAVTIAPGASSDSVAIAAVEGDVGLHGRPTPSRTLQANELRKVTNPIPENRMVVHELAINREYRIDVTPQTDLRNRINRAVFNSIKSDLEIGLGDRWVVAMAENIRERLLRLLVPGKPLHVLISEALDPVVIENQLKIGSFSYEKFFSFMNSILPKLCAPVRDVQIRALAEDTSGDLIGRLEKLLLIIDLLSLDYANFLLQQSAPELIGRAPQYEQHCFEQSIKDSTLPKTFRWWSRARVKANIESARRAADAAPQPSSRVTPDKIYMQGLVDLAIAPPPLLDIDLPETLELDRERITRIRTDTIRTITISAILLTAKNLLKRDVRSQWTSEAQRLWELDFGDATATSTILSLLESSHAMPPSTKSQLAGTVERVLGDARSGQVNHPVTKVLLQKLKTHVFSRLAASSADERVRAASTASQVLASGGLPEFVGRVGAVVDELAKVAEVDRGSHGKWYDEVARRVAEGVS</sequence>
<protein>
    <recommendedName>
        <fullName evidence="6">T-complex 11</fullName>
    </recommendedName>
</protein>
<name>A0A5M8PMH4_9LECA</name>
<dbReference type="EMBL" id="VXIT01000009">
    <property type="protein sequence ID" value="KAA6410130.1"/>
    <property type="molecule type" value="Genomic_DNA"/>
</dbReference>
<evidence type="ECO:0000313" key="4">
    <source>
        <dbReference type="EMBL" id="KAA6410130.1"/>
    </source>
</evidence>
<accession>A0A5M8PMH4</accession>
<feature type="coiled-coil region" evidence="2">
    <location>
        <begin position="154"/>
        <end position="210"/>
    </location>
</feature>